<evidence type="ECO:0000313" key="1">
    <source>
        <dbReference type="EMBL" id="GES98526.1"/>
    </source>
</evidence>
<sequence>MITMKISLYEETEVKDKPTFIFQTIAGAINVVKRFIPTSRWQDQYQPKRDVQYTIYSDLMKYPTLDEWIDNVKSLPNNKALVLLVYPMKC</sequence>
<comment type="caution">
    <text evidence="1">The sequence shown here is derived from an EMBL/GenBank/DDBJ whole genome shotgun (WGS) entry which is preliminary data.</text>
</comment>
<evidence type="ECO:0000313" key="2">
    <source>
        <dbReference type="Proteomes" id="UP000615446"/>
    </source>
</evidence>
<organism evidence="1 2">
    <name type="scientific">Rhizophagus clarus</name>
    <dbReference type="NCBI Taxonomy" id="94130"/>
    <lineage>
        <taxon>Eukaryota</taxon>
        <taxon>Fungi</taxon>
        <taxon>Fungi incertae sedis</taxon>
        <taxon>Mucoromycota</taxon>
        <taxon>Glomeromycotina</taxon>
        <taxon>Glomeromycetes</taxon>
        <taxon>Glomerales</taxon>
        <taxon>Glomeraceae</taxon>
        <taxon>Rhizophagus</taxon>
    </lineage>
</organism>
<dbReference type="EMBL" id="BLAL01000272">
    <property type="protein sequence ID" value="GES98526.1"/>
    <property type="molecule type" value="Genomic_DNA"/>
</dbReference>
<accession>A0A8H3R077</accession>
<name>A0A8H3R077_9GLOM</name>
<dbReference type="AlphaFoldDB" id="A0A8H3R077"/>
<protein>
    <submittedName>
        <fullName evidence="1">Uncharacterized protein</fullName>
    </submittedName>
</protein>
<reference evidence="1" key="1">
    <citation type="submission" date="2019-10" db="EMBL/GenBank/DDBJ databases">
        <title>Conservation and host-specific expression of non-tandemly repeated heterogenous ribosome RNA gene in arbuscular mycorrhizal fungi.</title>
        <authorList>
            <person name="Maeda T."/>
            <person name="Kobayashi Y."/>
            <person name="Nakagawa T."/>
            <person name="Ezawa T."/>
            <person name="Yamaguchi K."/>
            <person name="Bino T."/>
            <person name="Nishimoto Y."/>
            <person name="Shigenobu S."/>
            <person name="Kawaguchi M."/>
        </authorList>
    </citation>
    <scope>NUCLEOTIDE SEQUENCE</scope>
    <source>
        <strain evidence="1">HR1</strain>
    </source>
</reference>
<gene>
    <name evidence="1" type="ORF">RCL2_002507300</name>
</gene>
<dbReference type="Proteomes" id="UP000615446">
    <property type="component" value="Unassembled WGS sequence"/>
</dbReference>
<proteinExistence type="predicted"/>